<dbReference type="Proteomes" id="UP000076967">
    <property type="component" value="Unassembled WGS sequence"/>
</dbReference>
<comment type="caution">
    <text evidence="1">The sequence shown here is derived from an EMBL/GenBank/DDBJ whole genome shotgun (WGS) entry which is preliminary data.</text>
</comment>
<organism evidence="1 2">
    <name type="scientific">Paenibacillus glacialis</name>
    <dbReference type="NCBI Taxonomy" id="494026"/>
    <lineage>
        <taxon>Bacteria</taxon>
        <taxon>Bacillati</taxon>
        <taxon>Bacillota</taxon>
        <taxon>Bacilli</taxon>
        <taxon>Bacillales</taxon>
        <taxon>Paenibacillaceae</taxon>
        <taxon>Paenibacillus</taxon>
    </lineage>
</organism>
<sequence length="97" mass="11297">MKKYRYKAFQLAGKLDDQRGMAIDFILGGSMDYYHELKSTYDTKDWLSVYPQIIALLENQNGIFKDVYTCILIEEGEKQKLLEYVKGRGLHGFSAIY</sequence>
<evidence type="ECO:0000313" key="2">
    <source>
        <dbReference type="Proteomes" id="UP000076967"/>
    </source>
</evidence>
<proteinExistence type="predicted"/>
<name>A0A168F6Q5_9BACL</name>
<dbReference type="STRING" id="494026.PGLA_21000"/>
<reference evidence="1 2" key="1">
    <citation type="submission" date="2016-03" db="EMBL/GenBank/DDBJ databases">
        <title>Draft genome sequence of Paenibacillus glacialis DSM 22343.</title>
        <authorList>
            <person name="Shin S.-K."/>
            <person name="Yi H."/>
        </authorList>
    </citation>
    <scope>NUCLEOTIDE SEQUENCE [LARGE SCALE GENOMIC DNA]</scope>
    <source>
        <strain evidence="1 2">DSM 22343</strain>
    </source>
</reference>
<accession>A0A168F6Q5</accession>
<gene>
    <name evidence="1" type="ORF">PGLA_21000</name>
</gene>
<evidence type="ECO:0000313" key="1">
    <source>
        <dbReference type="EMBL" id="OAB35914.1"/>
    </source>
</evidence>
<protein>
    <submittedName>
        <fullName evidence="1">Uncharacterized protein</fullName>
    </submittedName>
</protein>
<dbReference type="AlphaFoldDB" id="A0A168F6Q5"/>
<dbReference type="EMBL" id="LVJH01000058">
    <property type="protein sequence ID" value="OAB35914.1"/>
    <property type="molecule type" value="Genomic_DNA"/>
</dbReference>
<dbReference type="RefSeq" id="WP_068536627.1">
    <property type="nucleotide sequence ID" value="NZ_LVJH01000058.1"/>
</dbReference>
<keyword evidence="2" id="KW-1185">Reference proteome</keyword>